<feature type="transmembrane region" description="Helical" evidence="7">
    <location>
        <begin position="99"/>
        <end position="120"/>
    </location>
</feature>
<keyword evidence="5 7" id="KW-1133">Transmembrane helix</keyword>
<dbReference type="PROSITE" id="PS50928">
    <property type="entry name" value="ABC_TM1"/>
    <property type="match status" value="1"/>
</dbReference>
<gene>
    <name evidence="10" type="ORF">FB560_2997</name>
</gene>
<feature type="transmembrane region" description="Helical" evidence="7">
    <location>
        <begin position="36"/>
        <end position="57"/>
    </location>
</feature>
<protein>
    <submittedName>
        <fullName evidence="10">Raffinose/stachyose/melibiose transport system permease protein</fullName>
    </submittedName>
</protein>
<feature type="compositionally biased region" description="Low complexity" evidence="8">
    <location>
        <begin position="1"/>
        <end position="12"/>
    </location>
</feature>
<evidence type="ECO:0000256" key="2">
    <source>
        <dbReference type="ARBA" id="ARBA00022448"/>
    </source>
</evidence>
<evidence type="ECO:0000256" key="3">
    <source>
        <dbReference type="ARBA" id="ARBA00022475"/>
    </source>
</evidence>
<accession>A0A543B9K4</accession>
<dbReference type="PANTHER" id="PTHR30193:SF37">
    <property type="entry name" value="INNER MEMBRANE ABC TRANSPORTER PERMEASE PROTEIN YCJO"/>
    <property type="match status" value="1"/>
</dbReference>
<name>A0A543B9K4_9MICO</name>
<dbReference type="EMBL" id="VFOX01000002">
    <property type="protein sequence ID" value="TQL81525.1"/>
    <property type="molecule type" value="Genomic_DNA"/>
</dbReference>
<organism evidence="10 11">
    <name type="scientific">Microbacterium saperdae</name>
    <dbReference type="NCBI Taxonomy" id="69368"/>
    <lineage>
        <taxon>Bacteria</taxon>
        <taxon>Bacillati</taxon>
        <taxon>Actinomycetota</taxon>
        <taxon>Actinomycetes</taxon>
        <taxon>Micrococcales</taxon>
        <taxon>Microbacteriaceae</taxon>
        <taxon>Microbacterium</taxon>
    </lineage>
</organism>
<evidence type="ECO:0000256" key="1">
    <source>
        <dbReference type="ARBA" id="ARBA00004651"/>
    </source>
</evidence>
<evidence type="ECO:0000256" key="8">
    <source>
        <dbReference type="SAM" id="MobiDB-lite"/>
    </source>
</evidence>
<comment type="subcellular location">
    <subcellularLocation>
        <location evidence="1 7">Cell membrane</location>
        <topology evidence="1 7">Multi-pass membrane protein</topology>
    </subcellularLocation>
</comment>
<evidence type="ECO:0000313" key="11">
    <source>
        <dbReference type="Proteomes" id="UP000317209"/>
    </source>
</evidence>
<keyword evidence="11" id="KW-1185">Reference proteome</keyword>
<dbReference type="Proteomes" id="UP000317209">
    <property type="component" value="Unassembled WGS sequence"/>
</dbReference>
<dbReference type="GO" id="GO:0055085">
    <property type="term" value="P:transmembrane transport"/>
    <property type="evidence" value="ECO:0007669"/>
    <property type="project" value="InterPro"/>
</dbReference>
<evidence type="ECO:0000256" key="6">
    <source>
        <dbReference type="ARBA" id="ARBA00023136"/>
    </source>
</evidence>
<proteinExistence type="inferred from homology"/>
<dbReference type="AlphaFoldDB" id="A0A543B9K4"/>
<dbReference type="PANTHER" id="PTHR30193">
    <property type="entry name" value="ABC TRANSPORTER PERMEASE PROTEIN"/>
    <property type="match status" value="1"/>
</dbReference>
<comment type="similarity">
    <text evidence="7">Belongs to the binding-protein-dependent transport system permease family.</text>
</comment>
<comment type="caution">
    <text evidence="10">The sequence shown here is derived from an EMBL/GenBank/DDBJ whole genome shotgun (WGS) entry which is preliminary data.</text>
</comment>
<feature type="domain" description="ABC transmembrane type-1" evidence="9">
    <location>
        <begin position="95"/>
        <end position="308"/>
    </location>
</feature>
<evidence type="ECO:0000256" key="5">
    <source>
        <dbReference type="ARBA" id="ARBA00022989"/>
    </source>
</evidence>
<dbReference type="InterPro" id="IPR000515">
    <property type="entry name" value="MetI-like"/>
</dbReference>
<feature type="transmembrane region" description="Helical" evidence="7">
    <location>
        <begin position="180"/>
        <end position="204"/>
    </location>
</feature>
<dbReference type="RefSeq" id="WP_141873313.1">
    <property type="nucleotide sequence ID" value="NZ_VFOX01000002.1"/>
</dbReference>
<dbReference type="InterPro" id="IPR051393">
    <property type="entry name" value="ABC_transporter_permease"/>
</dbReference>
<keyword evidence="3" id="KW-1003">Cell membrane</keyword>
<evidence type="ECO:0000313" key="10">
    <source>
        <dbReference type="EMBL" id="TQL81525.1"/>
    </source>
</evidence>
<keyword evidence="4 7" id="KW-0812">Transmembrane</keyword>
<sequence length="317" mass="34074">MSVLEATEANAAPPEPPVQESPRARRRFVGVAQSKALLLLAIPALLFYGFAVIVPSIRGAVLAFTNWDGLSQTYDFVGISNFVRIFTTESSLDALRMTLIFAFAVTVLQNGIGLLLALGVNSGLKSRNFLRVLFFAPVVITPVVVSYLWKFMLTPNGAMNSVLSALGLGDIAPSWLGDPFWAAFSIVMMVVWQHAGYSMVIYLAGLQSIPQELNEAAAVDGAGAWRRFWSVTWPLLAPATAINIMLTIIGGLKMFTEVFVLTAGGPGGATETLSTLLYKSAFQFNEFGYGIALALVLAAVVAIFSVGQQRLSRKGND</sequence>
<feature type="transmembrane region" description="Helical" evidence="7">
    <location>
        <begin position="235"/>
        <end position="255"/>
    </location>
</feature>
<dbReference type="Pfam" id="PF00528">
    <property type="entry name" value="BPD_transp_1"/>
    <property type="match status" value="1"/>
</dbReference>
<evidence type="ECO:0000256" key="7">
    <source>
        <dbReference type="RuleBase" id="RU363032"/>
    </source>
</evidence>
<feature type="transmembrane region" description="Helical" evidence="7">
    <location>
        <begin position="132"/>
        <end position="149"/>
    </location>
</feature>
<feature type="region of interest" description="Disordered" evidence="8">
    <location>
        <begin position="1"/>
        <end position="21"/>
    </location>
</feature>
<dbReference type="InterPro" id="IPR035906">
    <property type="entry name" value="MetI-like_sf"/>
</dbReference>
<dbReference type="SUPFAM" id="SSF161098">
    <property type="entry name" value="MetI-like"/>
    <property type="match status" value="1"/>
</dbReference>
<keyword evidence="2 7" id="KW-0813">Transport</keyword>
<feature type="transmembrane region" description="Helical" evidence="7">
    <location>
        <begin position="287"/>
        <end position="307"/>
    </location>
</feature>
<evidence type="ECO:0000259" key="9">
    <source>
        <dbReference type="PROSITE" id="PS50928"/>
    </source>
</evidence>
<evidence type="ECO:0000256" key="4">
    <source>
        <dbReference type="ARBA" id="ARBA00022692"/>
    </source>
</evidence>
<reference evidence="10 11" key="1">
    <citation type="submission" date="2019-06" db="EMBL/GenBank/DDBJ databases">
        <title>Sequencing the genomes of 1000 actinobacteria strains.</title>
        <authorList>
            <person name="Klenk H.-P."/>
        </authorList>
    </citation>
    <scope>NUCLEOTIDE SEQUENCE [LARGE SCALE GENOMIC DNA]</scope>
    <source>
        <strain evidence="10 11">DSM 20169</strain>
    </source>
</reference>
<dbReference type="Gene3D" id="1.10.3720.10">
    <property type="entry name" value="MetI-like"/>
    <property type="match status" value="1"/>
</dbReference>
<keyword evidence="6 7" id="KW-0472">Membrane</keyword>
<dbReference type="CDD" id="cd06261">
    <property type="entry name" value="TM_PBP2"/>
    <property type="match status" value="1"/>
</dbReference>
<dbReference type="GO" id="GO:0005886">
    <property type="term" value="C:plasma membrane"/>
    <property type="evidence" value="ECO:0007669"/>
    <property type="project" value="UniProtKB-SubCell"/>
</dbReference>
<dbReference type="OrthoDB" id="3614395at2"/>